<evidence type="ECO:0000313" key="2">
    <source>
        <dbReference type="EMBL" id="HJH50915.1"/>
    </source>
</evidence>
<name>A0A9D2VZ87_9FIRM</name>
<gene>
    <name evidence="2" type="ORF">K8V39_11740</name>
</gene>
<evidence type="ECO:0000313" key="3">
    <source>
        <dbReference type="Proteomes" id="UP000813420"/>
    </source>
</evidence>
<dbReference type="EMBL" id="DYXE01000092">
    <property type="protein sequence ID" value="HJH50915.1"/>
    <property type="molecule type" value="Genomic_DNA"/>
</dbReference>
<dbReference type="RefSeq" id="WP_277238738.1">
    <property type="nucleotide sequence ID" value="NZ_CALWFG010000056.1"/>
</dbReference>
<proteinExistence type="predicted"/>
<dbReference type="AlphaFoldDB" id="A0A9D2VZ87"/>
<protein>
    <submittedName>
        <fullName evidence="2">SseB family protein</fullName>
    </submittedName>
</protein>
<reference evidence="2" key="1">
    <citation type="journal article" date="2021" name="PeerJ">
        <title>Extensive microbial diversity within the chicken gut microbiome revealed by metagenomics and culture.</title>
        <authorList>
            <person name="Gilroy R."/>
            <person name="Ravi A."/>
            <person name="Getino M."/>
            <person name="Pursley I."/>
            <person name="Horton D.L."/>
            <person name="Alikhan N.F."/>
            <person name="Baker D."/>
            <person name="Gharbi K."/>
            <person name="Hall N."/>
            <person name="Watson M."/>
            <person name="Adriaenssens E.M."/>
            <person name="Foster-Nyarko E."/>
            <person name="Jarju S."/>
            <person name="Secka A."/>
            <person name="Antonio M."/>
            <person name="Oren A."/>
            <person name="Chaudhuri R.R."/>
            <person name="La Ragione R."/>
            <person name="Hildebrand F."/>
            <person name="Pallen M.J."/>
        </authorList>
    </citation>
    <scope>NUCLEOTIDE SEQUENCE</scope>
    <source>
        <strain evidence="2">USAMLcec4-12693</strain>
    </source>
</reference>
<organism evidence="2 3">
    <name type="scientific">Merdimonas faecis</name>
    <dbReference type="NCBI Taxonomy" id="1653435"/>
    <lineage>
        <taxon>Bacteria</taxon>
        <taxon>Bacillati</taxon>
        <taxon>Bacillota</taxon>
        <taxon>Clostridia</taxon>
        <taxon>Lachnospirales</taxon>
        <taxon>Lachnospiraceae</taxon>
        <taxon>Merdimonas</taxon>
    </lineage>
</organism>
<sequence length="274" mass="31221">MKADKKETLMKLRTAQSIYLVFSKCSRMPFVACDPETFDDQVLLYFDKEAAEEGVKKLTGAGEQVQLIEMKNQMFLPFYTGLFPMGVNALLVDEGTEGEIRIQLDELVRRPDVPEGKARVENPQMHLTALYFVQEHRKPGRGTEMTGKLQELNEEMLAHFQKGRYLVAVHEKEGIPVLKQKDGRVYQPVFTDIAEFRKFDKEKKFRVSVVEAAKLPDIILEGVSGVAVNPLGVNVVLNIRRSQAKSQERKLEEIIQEEIVKGNQEQEDGHEKTV</sequence>
<feature type="domain" description="SseB protein N-terminal" evidence="1">
    <location>
        <begin position="154"/>
        <end position="235"/>
    </location>
</feature>
<dbReference type="InterPro" id="IPR009839">
    <property type="entry name" value="SseB_N"/>
</dbReference>
<accession>A0A9D2VZ87</accession>
<dbReference type="Pfam" id="PF07179">
    <property type="entry name" value="SseB"/>
    <property type="match status" value="1"/>
</dbReference>
<evidence type="ECO:0000259" key="1">
    <source>
        <dbReference type="Pfam" id="PF07179"/>
    </source>
</evidence>
<dbReference type="Proteomes" id="UP000813420">
    <property type="component" value="Unassembled WGS sequence"/>
</dbReference>
<reference evidence="2" key="2">
    <citation type="submission" date="2021-09" db="EMBL/GenBank/DDBJ databases">
        <authorList>
            <person name="Gilroy R."/>
        </authorList>
    </citation>
    <scope>NUCLEOTIDE SEQUENCE</scope>
    <source>
        <strain evidence="2">USAMLcec4-12693</strain>
    </source>
</reference>
<comment type="caution">
    <text evidence="2">The sequence shown here is derived from an EMBL/GenBank/DDBJ whole genome shotgun (WGS) entry which is preliminary data.</text>
</comment>